<proteinExistence type="predicted"/>
<organism evidence="1 2">
    <name type="scientific">Aureimonas glaciei</name>
    <dbReference type="NCBI Taxonomy" id="1776957"/>
    <lineage>
        <taxon>Bacteria</taxon>
        <taxon>Pseudomonadati</taxon>
        <taxon>Pseudomonadota</taxon>
        <taxon>Alphaproteobacteria</taxon>
        <taxon>Hyphomicrobiales</taxon>
        <taxon>Aurantimonadaceae</taxon>
        <taxon>Aureimonas</taxon>
    </lineage>
</organism>
<evidence type="ECO:0000313" key="1">
    <source>
        <dbReference type="EMBL" id="GGD42498.1"/>
    </source>
</evidence>
<comment type="caution">
    <text evidence="1">The sequence shown here is derived from an EMBL/GenBank/DDBJ whole genome shotgun (WGS) entry which is preliminary data.</text>
</comment>
<evidence type="ECO:0000313" key="2">
    <source>
        <dbReference type="Proteomes" id="UP000613160"/>
    </source>
</evidence>
<sequence>MTSAEVDLESELGLSLDRVVALGFMADAFSGENRRVGNALGVVASDVELSLIRCLTLIAEIKASARGAR</sequence>
<keyword evidence="2" id="KW-1185">Reference proteome</keyword>
<protein>
    <submittedName>
        <fullName evidence="1">Uncharacterized protein</fullName>
    </submittedName>
</protein>
<dbReference type="EMBL" id="BMJJ01000020">
    <property type="protein sequence ID" value="GGD42498.1"/>
    <property type="molecule type" value="Genomic_DNA"/>
</dbReference>
<reference evidence="1" key="2">
    <citation type="submission" date="2020-09" db="EMBL/GenBank/DDBJ databases">
        <authorList>
            <person name="Sun Q."/>
            <person name="Zhou Y."/>
        </authorList>
    </citation>
    <scope>NUCLEOTIDE SEQUENCE</scope>
    <source>
        <strain evidence="1">CGMCC 1.15493</strain>
    </source>
</reference>
<dbReference type="AlphaFoldDB" id="A0A917DK26"/>
<gene>
    <name evidence="1" type="ORF">GCM10011335_51490</name>
</gene>
<accession>A0A917DK26</accession>
<reference evidence="1" key="1">
    <citation type="journal article" date="2014" name="Int. J. Syst. Evol. Microbiol.">
        <title>Complete genome sequence of Corynebacterium casei LMG S-19264T (=DSM 44701T), isolated from a smear-ripened cheese.</title>
        <authorList>
            <consortium name="US DOE Joint Genome Institute (JGI-PGF)"/>
            <person name="Walter F."/>
            <person name="Albersmeier A."/>
            <person name="Kalinowski J."/>
            <person name="Ruckert C."/>
        </authorList>
    </citation>
    <scope>NUCLEOTIDE SEQUENCE</scope>
    <source>
        <strain evidence="1">CGMCC 1.15493</strain>
    </source>
</reference>
<name>A0A917DK26_9HYPH</name>
<dbReference type="RefSeq" id="WP_188855307.1">
    <property type="nucleotide sequence ID" value="NZ_BMJJ01000020.1"/>
</dbReference>
<dbReference type="Proteomes" id="UP000613160">
    <property type="component" value="Unassembled WGS sequence"/>
</dbReference>